<feature type="transmembrane region" description="Helical" evidence="2">
    <location>
        <begin position="65"/>
        <end position="89"/>
    </location>
</feature>
<evidence type="ECO:0000313" key="3">
    <source>
        <dbReference type="EMBL" id="SHM21109.1"/>
    </source>
</evidence>
<feature type="compositionally biased region" description="Gly residues" evidence="1">
    <location>
        <begin position="1"/>
        <end position="22"/>
    </location>
</feature>
<gene>
    <name evidence="3" type="ORF">SAMN05216268_109129</name>
</gene>
<reference evidence="4" key="1">
    <citation type="submission" date="2016-11" db="EMBL/GenBank/DDBJ databases">
        <authorList>
            <person name="Jaros S."/>
            <person name="Januszkiewicz K."/>
            <person name="Wedrychowicz H."/>
        </authorList>
    </citation>
    <scope>NUCLEOTIDE SEQUENCE [LARGE SCALE GENOMIC DNA]</scope>
    <source>
        <strain evidence="4">CGMCC 4.3555</strain>
    </source>
</reference>
<sequence length="350" mass="37816">MPPGGAGGHGAYGPYGPPGGAHGNPAPPAPPSLQKPGPAPKPTAKPRPDPGPAPCRSRTGLVAQFVLQCLYIPIWALIAIGLTMLAIWLDVNSSANVGPPEIAFGFVRTGISWRRLRAAWGGRPEDWAPFTEPLLAERFAKAEKDSGWFASQLPPSGVRRATARLARCHCRGLGATGVATLAQRYGWSVDWDAHTSPDEVPLFRLMPPPAHQGVPDPYGPLPAPGAPWGPLPHRVVLPLLTLVLVPRVRTLELRRNPDAYLAHLHTYLAGKFAQEVAKSPGTHYRADEQGRILRRVVVRPWHFRGVGAHGVLRVAAEQGWRLDHTYPAEPGRALHLCRLEGPVPGAPMRR</sequence>
<feature type="compositionally biased region" description="Pro residues" evidence="1">
    <location>
        <begin position="25"/>
        <end position="53"/>
    </location>
</feature>
<keyword evidence="2" id="KW-1133">Transmembrane helix</keyword>
<protein>
    <submittedName>
        <fullName evidence="3">Uncharacterized protein</fullName>
    </submittedName>
</protein>
<dbReference type="AlphaFoldDB" id="A0A9X8QUI3"/>
<evidence type="ECO:0000256" key="1">
    <source>
        <dbReference type="SAM" id="MobiDB-lite"/>
    </source>
</evidence>
<feature type="region of interest" description="Disordered" evidence="1">
    <location>
        <begin position="1"/>
        <end position="55"/>
    </location>
</feature>
<organism evidence="3 4">
    <name type="scientific">Streptomyces yunnanensis</name>
    <dbReference type="NCBI Taxonomy" id="156453"/>
    <lineage>
        <taxon>Bacteria</taxon>
        <taxon>Bacillati</taxon>
        <taxon>Actinomycetota</taxon>
        <taxon>Actinomycetes</taxon>
        <taxon>Kitasatosporales</taxon>
        <taxon>Streptomycetaceae</taxon>
        <taxon>Streptomyces</taxon>
    </lineage>
</organism>
<keyword evidence="2" id="KW-0472">Membrane</keyword>
<keyword evidence="2" id="KW-0812">Transmembrane</keyword>
<evidence type="ECO:0000313" key="4">
    <source>
        <dbReference type="Proteomes" id="UP000184388"/>
    </source>
</evidence>
<accession>A0A9X8QUI3</accession>
<comment type="caution">
    <text evidence="3">The sequence shown here is derived from an EMBL/GenBank/DDBJ whole genome shotgun (WGS) entry which is preliminary data.</text>
</comment>
<name>A0A9X8QUI3_9ACTN</name>
<dbReference type="Proteomes" id="UP000184388">
    <property type="component" value="Unassembled WGS sequence"/>
</dbReference>
<evidence type="ECO:0000256" key="2">
    <source>
        <dbReference type="SAM" id="Phobius"/>
    </source>
</evidence>
<proteinExistence type="predicted"/>
<dbReference type="EMBL" id="FRBK01000009">
    <property type="protein sequence ID" value="SHM21109.1"/>
    <property type="molecule type" value="Genomic_DNA"/>
</dbReference>